<feature type="region of interest" description="Disordered" evidence="1">
    <location>
        <begin position="267"/>
        <end position="288"/>
    </location>
</feature>
<dbReference type="Pfam" id="PF08900">
    <property type="entry name" value="AcaB"/>
    <property type="match status" value="1"/>
</dbReference>
<name>A0AAN5RF69_KLEOX</name>
<evidence type="ECO:0000313" key="2">
    <source>
        <dbReference type="EMBL" id="HAT1683448.1"/>
    </source>
</evidence>
<feature type="region of interest" description="Disordered" evidence="1">
    <location>
        <begin position="219"/>
        <end position="255"/>
    </location>
</feature>
<sequence>MSEHPPLPQENYYITSGPLRSSITIELHTHIATRTWTGRLADPEKNLRAIIGMPRLLSILNIIRMDSVVDNPYADMWMLRLEERLLEARRDMDALIRDTKTVFSQLPEMMTVEGCLSVAPARFPVFASTQLGFIAIYLLTDYDNLMRNALLANHMALLSRRELDALNDRGGNLIRSILVLAQRYRRIPVTRQDIRDGNARAQAALELGGVVPEDIFDGTRRPAYAPPLRPAPDDETAAAPVPEMTEPEPAYAPLPLAAPVAGVDEAVPVGLPDTTTKAEDDDESESAI</sequence>
<dbReference type="Proteomes" id="UP000856143">
    <property type="component" value="Unassembled WGS sequence"/>
</dbReference>
<evidence type="ECO:0000256" key="1">
    <source>
        <dbReference type="SAM" id="MobiDB-lite"/>
    </source>
</evidence>
<organism evidence="2 3">
    <name type="scientific">Klebsiella oxytoca</name>
    <dbReference type="NCBI Taxonomy" id="571"/>
    <lineage>
        <taxon>Bacteria</taxon>
        <taxon>Pseudomonadati</taxon>
        <taxon>Pseudomonadota</taxon>
        <taxon>Gammaproteobacteria</taxon>
        <taxon>Enterobacterales</taxon>
        <taxon>Enterobacteriaceae</taxon>
        <taxon>Klebsiella/Raoultella group</taxon>
        <taxon>Klebsiella</taxon>
    </lineage>
</organism>
<dbReference type="AlphaFoldDB" id="A0AAN5RF69"/>
<gene>
    <name evidence="2" type="ORF">I8Y21_004193</name>
</gene>
<reference evidence="2" key="1">
    <citation type="journal article" date="2018" name="Genome Biol.">
        <title>SKESA: strategic k-mer extension for scrupulous assemblies.</title>
        <authorList>
            <person name="Souvorov A."/>
            <person name="Agarwala R."/>
            <person name="Lipman D.J."/>
        </authorList>
    </citation>
    <scope>NUCLEOTIDE SEQUENCE</scope>
    <source>
        <strain evidence="2">R404</strain>
    </source>
</reference>
<evidence type="ECO:0000313" key="3">
    <source>
        <dbReference type="Proteomes" id="UP000856143"/>
    </source>
</evidence>
<accession>A0AAN5RF69</accession>
<dbReference type="EMBL" id="DACSEO010000062">
    <property type="protein sequence ID" value="HAT1683448.1"/>
    <property type="molecule type" value="Genomic_DNA"/>
</dbReference>
<feature type="compositionally biased region" description="Acidic residues" evidence="1">
    <location>
        <begin position="279"/>
        <end position="288"/>
    </location>
</feature>
<reference evidence="2" key="2">
    <citation type="submission" date="2020-11" db="EMBL/GenBank/DDBJ databases">
        <authorList>
            <consortium name="NCBI Pathogen Detection Project"/>
        </authorList>
    </citation>
    <scope>NUCLEOTIDE SEQUENCE</scope>
    <source>
        <strain evidence="2">R404</strain>
    </source>
</reference>
<comment type="caution">
    <text evidence="2">The sequence shown here is derived from an EMBL/GenBank/DDBJ whole genome shotgun (WGS) entry which is preliminary data.</text>
</comment>
<dbReference type="InterPro" id="IPR014996">
    <property type="entry name" value="AcaB"/>
</dbReference>
<dbReference type="NCBIfam" id="TIGR03761">
    <property type="entry name" value="ICE_PFL4669"/>
    <property type="match status" value="1"/>
</dbReference>
<proteinExistence type="predicted"/>
<protein>
    <submittedName>
        <fullName evidence="2">TIGR03761 family integrating conjugative element protein</fullName>
    </submittedName>
</protein>